<evidence type="ECO:0000256" key="3">
    <source>
        <dbReference type="ARBA" id="ARBA00029447"/>
    </source>
</evidence>
<dbReference type="Proteomes" id="UP000217005">
    <property type="component" value="Unassembled WGS sequence"/>
</dbReference>
<comment type="subcellular location">
    <subcellularLocation>
        <location evidence="1">Membrane</location>
    </subcellularLocation>
</comment>
<dbReference type="InterPro" id="IPR051310">
    <property type="entry name" value="MCP_chemotaxis"/>
</dbReference>
<organism evidence="8 9">
    <name type="scientific">Bordetella genomosp. 1</name>
    <dbReference type="NCBI Taxonomy" id="1395607"/>
    <lineage>
        <taxon>Bacteria</taxon>
        <taxon>Pseudomonadati</taxon>
        <taxon>Pseudomonadota</taxon>
        <taxon>Betaproteobacteria</taxon>
        <taxon>Burkholderiales</taxon>
        <taxon>Alcaligenaceae</taxon>
        <taxon>Bordetella</taxon>
    </lineage>
</organism>
<feature type="transmembrane region" description="Helical" evidence="5">
    <location>
        <begin position="327"/>
        <end position="348"/>
    </location>
</feature>
<comment type="similarity">
    <text evidence="3">Belongs to the methyl-accepting chemotaxis (MCP) protein family.</text>
</comment>
<accession>A0A261SEX5</accession>
<dbReference type="GO" id="GO:0004888">
    <property type="term" value="F:transmembrane signaling receptor activity"/>
    <property type="evidence" value="ECO:0007669"/>
    <property type="project" value="TreeGrafter"/>
</dbReference>
<evidence type="ECO:0000256" key="2">
    <source>
        <dbReference type="ARBA" id="ARBA00022481"/>
    </source>
</evidence>
<dbReference type="PROSITE" id="PS50885">
    <property type="entry name" value="HAMP"/>
    <property type="match status" value="1"/>
</dbReference>
<feature type="transmembrane region" description="Helical" evidence="5">
    <location>
        <begin position="12"/>
        <end position="36"/>
    </location>
</feature>
<dbReference type="GO" id="GO:0007165">
    <property type="term" value="P:signal transduction"/>
    <property type="evidence" value="ECO:0007669"/>
    <property type="project" value="UniProtKB-KW"/>
</dbReference>
<feature type="domain" description="Methyl-accepting transducer" evidence="6">
    <location>
        <begin position="407"/>
        <end position="636"/>
    </location>
</feature>
<dbReference type="SMART" id="SM00304">
    <property type="entry name" value="HAMP"/>
    <property type="match status" value="2"/>
</dbReference>
<dbReference type="FunFam" id="1.10.287.950:FF:000001">
    <property type="entry name" value="Methyl-accepting chemotaxis sensory transducer"/>
    <property type="match status" value="1"/>
</dbReference>
<evidence type="ECO:0000256" key="5">
    <source>
        <dbReference type="SAM" id="Phobius"/>
    </source>
</evidence>
<dbReference type="SUPFAM" id="SSF103190">
    <property type="entry name" value="Sensory domain-like"/>
    <property type="match status" value="1"/>
</dbReference>
<feature type="domain" description="HAMP" evidence="7">
    <location>
        <begin position="350"/>
        <end position="402"/>
    </location>
</feature>
<dbReference type="GO" id="GO:0005886">
    <property type="term" value="C:plasma membrane"/>
    <property type="evidence" value="ECO:0007669"/>
    <property type="project" value="TreeGrafter"/>
</dbReference>
<evidence type="ECO:0000259" key="6">
    <source>
        <dbReference type="PROSITE" id="PS50111"/>
    </source>
</evidence>
<dbReference type="InterPro" id="IPR003660">
    <property type="entry name" value="HAMP_dom"/>
</dbReference>
<evidence type="ECO:0000313" key="8">
    <source>
        <dbReference type="EMBL" id="OZI35695.1"/>
    </source>
</evidence>
<dbReference type="OrthoDB" id="9763018at2"/>
<dbReference type="InterPro" id="IPR004089">
    <property type="entry name" value="MCPsignal_dom"/>
</dbReference>
<keyword evidence="5" id="KW-1133">Transmembrane helix</keyword>
<dbReference type="PANTHER" id="PTHR43531">
    <property type="entry name" value="PROTEIN ICFG"/>
    <property type="match status" value="1"/>
</dbReference>
<reference evidence="8 9" key="1">
    <citation type="submission" date="2017-05" db="EMBL/GenBank/DDBJ databases">
        <title>Complete and WGS of Bordetella genogroups.</title>
        <authorList>
            <person name="Spilker T."/>
            <person name="LiPuma J."/>
        </authorList>
    </citation>
    <scope>NUCLEOTIDE SEQUENCE [LARGE SCALE GENOMIC DNA]</scope>
    <source>
        <strain evidence="8 9">AU17610</strain>
    </source>
</reference>
<keyword evidence="4" id="KW-0807">Transducer</keyword>
<evidence type="ECO:0000259" key="7">
    <source>
        <dbReference type="PROSITE" id="PS50885"/>
    </source>
</evidence>
<dbReference type="GO" id="GO:0006935">
    <property type="term" value="P:chemotaxis"/>
    <property type="evidence" value="ECO:0007669"/>
    <property type="project" value="TreeGrafter"/>
</dbReference>
<proteinExistence type="inferred from homology"/>
<sequence>MTRPSPRRAWSVASRLSLMVLCLVTIVFLGFTWALYRGMVASVEREVTERMRVEAQGIAAMVRMYSATVQTEADRFMNIFAADLPEPYALDTAARLPAGARDAPTLRAGEVVLNQNLAVPDRFTARTQGVATLFARDGDDFVRVATSVKDAAGQRAMGTVLARDSAAYAKVSQGQTYSGPATLFGTFYMTTYRPVKDAGGRVVGILFVGVDIAATTEALKRDVASRRVGASGGYQVIAAAPGAAHGQYLVPAALAGKSALTGADALVDDTGQALVPAMLQARDGAFALVQQGEEQLYAHAYAPEWQWLVVGRASLAELTADVRRARLVYVGAALGAILALTALLFGVIRRTVGRRLNRAVAVAEQLAQGDLRARAEPGRPDEIGRLTSAVNGIGDGLIGIVQRVRAASSTINGQTQEIAQASADMSAQTESQAANVEETVASLEQLTATVAQNASHTEQVDHQTRVAAQAADAGSAVVDTLVQAMDGMSAAAGKMSEIIGVIHSIAFQTNILALNAAVEAARAGEEGRGFAVVASEVRQLAQRSAEAAKSIEALIQTALAEVDAGHRHAGDTRAAIGGIATQVREVAVLVNDISTAGREQSAGIAQINSAVAHIGDMTQRNAALADDAARIARGLADLAAQLDESVGVFRT</sequence>
<dbReference type="PANTHER" id="PTHR43531:SF14">
    <property type="entry name" value="METHYL-ACCEPTING CHEMOTAXIS PROTEIN I-RELATED"/>
    <property type="match status" value="1"/>
</dbReference>
<dbReference type="Pfam" id="PF17201">
    <property type="entry name" value="Cache_3-Cache_2"/>
    <property type="match status" value="1"/>
</dbReference>
<keyword evidence="5" id="KW-0812">Transmembrane</keyword>
<dbReference type="CDD" id="cd06225">
    <property type="entry name" value="HAMP"/>
    <property type="match status" value="1"/>
</dbReference>
<comment type="caution">
    <text evidence="8">The sequence shown here is derived from an EMBL/GenBank/DDBJ whole genome shotgun (WGS) entry which is preliminary data.</text>
</comment>
<evidence type="ECO:0000256" key="1">
    <source>
        <dbReference type="ARBA" id="ARBA00004370"/>
    </source>
</evidence>
<evidence type="ECO:0000256" key="4">
    <source>
        <dbReference type="PROSITE-ProRule" id="PRU00284"/>
    </source>
</evidence>
<dbReference type="InterPro" id="IPR029151">
    <property type="entry name" value="Sensor-like_sf"/>
</dbReference>
<dbReference type="RefSeq" id="WP_094826504.1">
    <property type="nucleotide sequence ID" value="NZ_NEVL01000003.1"/>
</dbReference>
<keyword evidence="2" id="KW-0488">Methylation</keyword>
<dbReference type="Pfam" id="PF00672">
    <property type="entry name" value="HAMP"/>
    <property type="match status" value="1"/>
</dbReference>
<dbReference type="EMBL" id="NEVL01000003">
    <property type="protein sequence ID" value="OZI35695.1"/>
    <property type="molecule type" value="Genomic_DNA"/>
</dbReference>
<dbReference type="SMART" id="SM00283">
    <property type="entry name" value="MA"/>
    <property type="match status" value="1"/>
</dbReference>
<dbReference type="PROSITE" id="PS50111">
    <property type="entry name" value="CHEMOTAXIS_TRANSDUC_2"/>
    <property type="match status" value="1"/>
</dbReference>
<keyword evidence="5" id="KW-0472">Membrane</keyword>
<protein>
    <submittedName>
        <fullName evidence="8">Methyl-accepting chemotaxis protein</fullName>
    </submittedName>
</protein>
<evidence type="ECO:0000313" key="9">
    <source>
        <dbReference type="Proteomes" id="UP000217005"/>
    </source>
</evidence>
<dbReference type="Gene3D" id="1.10.287.950">
    <property type="entry name" value="Methyl-accepting chemotaxis protein"/>
    <property type="match status" value="1"/>
</dbReference>
<dbReference type="InterPro" id="IPR033462">
    <property type="entry name" value="Cache_3-Cache_2"/>
</dbReference>
<gene>
    <name evidence="8" type="ORF">CEG14_11575</name>
</gene>
<name>A0A261SEX5_9BORD</name>
<dbReference type="SUPFAM" id="SSF58104">
    <property type="entry name" value="Methyl-accepting chemotaxis protein (MCP) signaling domain"/>
    <property type="match status" value="1"/>
</dbReference>
<dbReference type="Pfam" id="PF00015">
    <property type="entry name" value="MCPsignal"/>
    <property type="match status" value="1"/>
</dbReference>
<dbReference type="AlphaFoldDB" id="A0A261SEX5"/>